<dbReference type="AlphaFoldDB" id="F8NMB3"/>
<dbReference type="RefSeq" id="XP_007315454.1">
    <property type="nucleotide sequence ID" value="XM_007315392.1"/>
</dbReference>
<dbReference type="SUPFAM" id="SSF52833">
    <property type="entry name" value="Thioredoxin-like"/>
    <property type="match status" value="1"/>
</dbReference>
<dbReference type="Gene3D" id="3.40.30.10">
    <property type="entry name" value="Glutaredoxin"/>
    <property type="match status" value="1"/>
</dbReference>
<dbReference type="OrthoDB" id="10253744at2759"/>
<gene>
    <name evidence="1" type="ORF">SERLADRAFT_347058</name>
</gene>
<dbReference type="Pfam" id="PF06999">
    <property type="entry name" value="Suc_Fer-like"/>
    <property type="match status" value="1"/>
</dbReference>
<evidence type="ECO:0008006" key="3">
    <source>
        <dbReference type="Google" id="ProtNLM"/>
    </source>
</evidence>
<sequence>MSVLGKLRNFVWGPADTQYIVNDLTSLSVPVSNADCRNCADPCDQGVSKCCLVIISTGKYDWDSEITDTKGTLAAHLLHVNDTLGAAKKGPKQNGRKSRGIFEQSDAQRLSILNGSHNTICDDPTKETVIVFPDFKIVAQVPRSQEGAEHFWDDSLDPSYGRAGVPQEKSELKSWVLPYSCVIMLCSHKRRDKRCHITAPILAETFTQYLEKEGWEVHTQLEDVSHTTPLEMTEAGKSQEEKEESFIAHLKTLPDEHKVLIVRTSHFGGHKFAGNCIHTPSGSSIWYGRVTPHEVESIVKNTIINGKVLPTILRGGLNLSRPGCSSVYDW</sequence>
<organism evidence="2">
    <name type="scientific">Serpula lacrymans var. lacrymans (strain S7.9)</name>
    <name type="common">Dry rot fungus</name>
    <dbReference type="NCBI Taxonomy" id="578457"/>
    <lineage>
        <taxon>Eukaryota</taxon>
        <taxon>Fungi</taxon>
        <taxon>Dikarya</taxon>
        <taxon>Basidiomycota</taxon>
        <taxon>Agaricomycotina</taxon>
        <taxon>Agaricomycetes</taxon>
        <taxon>Agaricomycetidae</taxon>
        <taxon>Boletales</taxon>
        <taxon>Coniophorineae</taxon>
        <taxon>Serpulaceae</taxon>
        <taxon>Serpula</taxon>
    </lineage>
</organism>
<dbReference type="InterPro" id="IPR009737">
    <property type="entry name" value="Aim32/Apd1-like"/>
</dbReference>
<dbReference type="EMBL" id="GL945431">
    <property type="protein sequence ID" value="EGO27363.1"/>
    <property type="molecule type" value="Genomic_DNA"/>
</dbReference>
<dbReference type="CDD" id="cd03062">
    <property type="entry name" value="TRX_Fd_Sucrase"/>
    <property type="match status" value="1"/>
</dbReference>
<dbReference type="PANTHER" id="PTHR31902">
    <property type="entry name" value="ACTIN PATCHES DISTAL PROTEIN 1"/>
    <property type="match status" value="1"/>
</dbReference>
<evidence type="ECO:0000313" key="1">
    <source>
        <dbReference type="EMBL" id="EGO27363.1"/>
    </source>
</evidence>
<dbReference type="InterPro" id="IPR036249">
    <property type="entry name" value="Thioredoxin-like_sf"/>
</dbReference>
<accession>F8NMB3</accession>
<reference evidence="2" key="1">
    <citation type="journal article" date="2011" name="Science">
        <title>The plant cell wall-decomposing machinery underlies the functional diversity of forest fungi.</title>
        <authorList>
            <person name="Eastwood D.C."/>
            <person name="Floudas D."/>
            <person name="Binder M."/>
            <person name="Majcherczyk A."/>
            <person name="Schneider P."/>
            <person name="Aerts A."/>
            <person name="Asiegbu F.O."/>
            <person name="Baker S.E."/>
            <person name="Barry K."/>
            <person name="Bendiksby M."/>
            <person name="Blumentritt M."/>
            <person name="Coutinho P.M."/>
            <person name="Cullen D."/>
            <person name="de Vries R.P."/>
            <person name="Gathman A."/>
            <person name="Goodell B."/>
            <person name="Henrissat B."/>
            <person name="Ihrmark K."/>
            <person name="Kauserud H."/>
            <person name="Kohler A."/>
            <person name="LaButti K."/>
            <person name="Lapidus A."/>
            <person name="Lavin J.L."/>
            <person name="Lee Y.-H."/>
            <person name="Lindquist E."/>
            <person name="Lilly W."/>
            <person name="Lucas S."/>
            <person name="Morin E."/>
            <person name="Murat C."/>
            <person name="Oguiza J.A."/>
            <person name="Park J."/>
            <person name="Pisabarro A.G."/>
            <person name="Riley R."/>
            <person name="Rosling A."/>
            <person name="Salamov A."/>
            <person name="Schmidt O."/>
            <person name="Schmutz J."/>
            <person name="Skrede I."/>
            <person name="Stenlid J."/>
            <person name="Wiebenga A."/>
            <person name="Xie X."/>
            <person name="Kuees U."/>
            <person name="Hibbett D.S."/>
            <person name="Hoffmeister D."/>
            <person name="Hoegberg N."/>
            <person name="Martin F."/>
            <person name="Grigoriev I.V."/>
            <person name="Watkinson S.C."/>
        </authorList>
    </citation>
    <scope>NUCLEOTIDE SEQUENCE [LARGE SCALE GENOMIC DNA]</scope>
    <source>
        <strain evidence="2">S7.9</strain>
    </source>
</reference>
<dbReference type="PANTHER" id="PTHR31902:SF14">
    <property type="entry name" value="ACTIN PATCHES DISTAL PROTEIN 1"/>
    <property type="match status" value="1"/>
</dbReference>
<protein>
    <recommendedName>
        <fullName evidence="3">Sucraseferredoxin-like protein</fullName>
    </recommendedName>
</protein>
<dbReference type="HOGENOM" id="CLU_048934_1_0_1"/>
<name>F8NMB3_SERL9</name>
<evidence type="ECO:0000313" key="2">
    <source>
        <dbReference type="Proteomes" id="UP000008064"/>
    </source>
</evidence>
<dbReference type="Proteomes" id="UP000008064">
    <property type="component" value="Unassembled WGS sequence"/>
</dbReference>
<dbReference type="KEGG" id="sla:SERLADRAFT_347058"/>
<dbReference type="GeneID" id="18809127"/>
<proteinExistence type="predicted"/>